<dbReference type="EMBL" id="JAXAFO010000044">
    <property type="protein sequence ID" value="MDX6851214.1"/>
    <property type="molecule type" value="Genomic_DNA"/>
</dbReference>
<gene>
    <name evidence="6" type="ORF">SCD92_17690</name>
</gene>
<evidence type="ECO:0000259" key="5">
    <source>
        <dbReference type="PROSITE" id="PS51898"/>
    </source>
</evidence>
<evidence type="ECO:0000256" key="1">
    <source>
        <dbReference type="ARBA" id="ARBA00008857"/>
    </source>
</evidence>
<proteinExistence type="inferred from homology"/>
<dbReference type="InterPro" id="IPR011010">
    <property type="entry name" value="DNA_brk_join_enz"/>
</dbReference>
<organism evidence="6 7">
    <name type="scientific">Gilvimarinus gilvus</name>
    <dbReference type="NCBI Taxonomy" id="3058038"/>
    <lineage>
        <taxon>Bacteria</taxon>
        <taxon>Pseudomonadati</taxon>
        <taxon>Pseudomonadota</taxon>
        <taxon>Gammaproteobacteria</taxon>
        <taxon>Cellvibrionales</taxon>
        <taxon>Cellvibrionaceae</taxon>
        <taxon>Gilvimarinus</taxon>
    </lineage>
</organism>
<evidence type="ECO:0000313" key="7">
    <source>
        <dbReference type="Proteomes" id="UP001273505"/>
    </source>
</evidence>
<dbReference type="PROSITE" id="PS51898">
    <property type="entry name" value="TYR_RECOMBINASE"/>
    <property type="match status" value="1"/>
</dbReference>
<dbReference type="Pfam" id="PF00589">
    <property type="entry name" value="Phage_integrase"/>
    <property type="match status" value="1"/>
</dbReference>
<evidence type="ECO:0000256" key="2">
    <source>
        <dbReference type="ARBA" id="ARBA00022908"/>
    </source>
</evidence>
<dbReference type="InterPro" id="IPR002104">
    <property type="entry name" value="Integrase_catalytic"/>
</dbReference>
<accession>A0ABU4S6U9</accession>
<dbReference type="InterPro" id="IPR013762">
    <property type="entry name" value="Integrase-like_cat_sf"/>
</dbReference>
<keyword evidence="2" id="KW-0229">DNA integration</keyword>
<dbReference type="RefSeq" id="WP_302724173.1">
    <property type="nucleotide sequence ID" value="NZ_JAULRU010000742.1"/>
</dbReference>
<comment type="caution">
    <text evidence="6">The sequence shown here is derived from an EMBL/GenBank/DDBJ whole genome shotgun (WGS) entry which is preliminary data.</text>
</comment>
<evidence type="ECO:0000256" key="3">
    <source>
        <dbReference type="ARBA" id="ARBA00023125"/>
    </source>
</evidence>
<comment type="similarity">
    <text evidence="1">Belongs to the 'phage' integrase family.</text>
</comment>
<keyword evidence="4" id="KW-0233">DNA recombination</keyword>
<dbReference type="InterPro" id="IPR010998">
    <property type="entry name" value="Integrase_recombinase_N"/>
</dbReference>
<evidence type="ECO:0000313" key="6">
    <source>
        <dbReference type="EMBL" id="MDX6851214.1"/>
    </source>
</evidence>
<feature type="domain" description="Tyr recombinase" evidence="5">
    <location>
        <begin position="100"/>
        <end position="304"/>
    </location>
</feature>
<protein>
    <submittedName>
        <fullName evidence="6">Site-specific integrase</fullName>
    </submittedName>
</protein>
<evidence type="ECO:0000256" key="4">
    <source>
        <dbReference type="ARBA" id="ARBA00023172"/>
    </source>
</evidence>
<dbReference type="CDD" id="cd00397">
    <property type="entry name" value="DNA_BRE_C"/>
    <property type="match status" value="1"/>
</dbReference>
<keyword evidence="3" id="KW-0238">DNA-binding</keyword>
<sequence length="310" mass="36299">MRITEAAELYIALNVYQQDTADTLNRVARLFETRSGCRSIESIDLVAIKTFRDETLKVAKPVTYNGYLRYLKLLSKWLFDEEYVQKDWFSKVKSATLPIAPPKTVDDDVFLKAITYLKTDSGAPQPAWFWLIVIRFLYFTGVRRRQLVAIEYQDLDLKKQVLTCSYRGSKTYREWDIPIADDLIPDLEYLIRRAEDELGRPMREGDRLFNVCLFYHRYKPDPKNNGAMRREHVTGFMRRLSNKIGQRIGAHRIRHTTATVLCNPVDEEHEPDIFSVQKLLGHTQLSTTRNYVKTKIGRIRTQVNRMSLPK</sequence>
<dbReference type="Gene3D" id="1.10.150.130">
    <property type="match status" value="1"/>
</dbReference>
<dbReference type="Proteomes" id="UP001273505">
    <property type="component" value="Unassembled WGS sequence"/>
</dbReference>
<name>A0ABU4S6U9_9GAMM</name>
<reference evidence="6 7" key="1">
    <citation type="submission" date="2023-11" db="EMBL/GenBank/DDBJ databases">
        <title>Gilvimarinus fulvus sp. nov., isolated from the surface of Kelp.</title>
        <authorList>
            <person name="Sun Y.Y."/>
            <person name="Gong Y."/>
            <person name="Du Z.J."/>
        </authorList>
    </citation>
    <scope>NUCLEOTIDE SEQUENCE [LARGE SCALE GENOMIC DNA]</scope>
    <source>
        <strain evidence="6 7">SDUM040013</strain>
    </source>
</reference>
<dbReference type="InterPro" id="IPR050090">
    <property type="entry name" value="Tyrosine_recombinase_XerCD"/>
</dbReference>
<keyword evidence="7" id="KW-1185">Reference proteome</keyword>
<dbReference type="PANTHER" id="PTHR30349">
    <property type="entry name" value="PHAGE INTEGRASE-RELATED"/>
    <property type="match status" value="1"/>
</dbReference>
<dbReference type="PANTHER" id="PTHR30349:SF64">
    <property type="entry name" value="PROPHAGE INTEGRASE INTD-RELATED"/>
    <property type="match status" value="1"/>
</dbReference>
<dbReference type="SUPFAM" id="SSF56349">
    <property type="entry name" value="DNA breaking-rejoining enzymes"/>
    <property type="match status" value="1"/>
</dbReference>
<dbReference type="Gene3D" id="1.10.443.10">
    <property type="entry name" value="Intergrase catalytic core"/>
    <property type="match status" value="1"/>
</dbReference>